<comment type="caution">
    <text evidence="7">The sequence shown here is derived from an EMBL/GenBank/DDBJ whole genome shotgun (WGS) entry which is preliminary data.</text>
</comment>
<dbReference type="Gene3D" id="1.10.1040.10">
    <property type="entry name" value="N-(1-d-carboxylethyl)-l-norvaline Dehydrogenase, domain 2"/>
    <property type="match status" value="1"/>
</dbReference>
<feature type="domain" description="3-hydroxyacyl-CoA dehydrogenase NAD binding" evidence="6">
    <location>
        <begin position="9"/>
        <end position="191"/>
    </location>
</feature>
<dbReference type="InterPro" id="IPR008927">
    <property type="entry name" value="6-PGluconate_DH-like_C_sf"/>
</dbReference>
<dbReference type="GO" id="GO:0006631">
    <property type="term" value="P:fatty acid metabolic process"/>
    <property type="evidence" value="ECO:0007669"/>
    <property type="project" value="InterPro"/>
</dbReference>
<dbReference type="FunFam" id="3.40.50.720:FF:000009">
    <property type="entry name" value="Fatty oxidation complex, alpha subunit"/>
    <property type="match status" value="1"/>
</dbReference>
<feature type="site" description="Important for catalytic activity" evidence="4">
    <location>
        <position position="148"/>
    </location>
</feature>
<name>A0A543IGB2_9ACTN</name>
<evidence type="ECO:0000259" key="5">
    <source>
        <dbReference type="Pfam" id="PF00725"/>
    </source>
</evidence>
<dbReference type="EMBL" id="VFPO01000001">
    <property type="protein sequence ID" value="TQM69628.1"/>
    <property type="molecule type" value="Genomic_DNA"/>
</dbReference>
<dbReference type="Pfam" id="PF00725">
    <property type="entry name" value="3HCDH"/>
    <property type="match status" value="1"/>
</dbReference>
<evidence type="ECO:0000259" key="6">
    <source>
        <dbReference type="Pfam" id="PF02737"/>
    </source>
</evidence>
<dbReference type="OrthoDB" id="9771883at2"/>
<dbReference type="GO" id="GO:0016616">
    <property type="term" value="F:oxidoreductase activity, acting on the CH-OH group of donors, NAD or NADP as acceptor"/>
    <property type="evidence" value="ECO:0007669"/>
    <property type="project" value="InterPro"/>
</dbReference>
<protein>
    <submittedName>
        <fullName evidence="7">3-hydroxybutyryl-CoA dehydrogenase</fullName>
    </submittedName>
</protein>
<dbReference type="InterPro" id="IPR022694">
    <property type="entry name" value="3-OHacyl-CoA_DH"/>
</dbReference>
<dbReference type="PIRSF" id="PIRSF000105">
    <property type="entry name" value="HCDH"/>
    <property type="match status" value="1"/>
</dbReference>
<evidence type="ECO:0000313" key="8">
    <source>
        <dbReference type="Proteomes" id="UP000316706"/>
    </source>
</evidence>
<dbReference type="Gene3D" id="3.40.50.720">
    <property type="entry name" value="NAD(P)-binding Rossmann-like Domain"/>
    <property type="match status" value="1"/>
</dbReference>
<dbReference type="PANTHER" id="PTHR48075:SF5">
    <property type="entry name" value="3-HYDROXYBUTYRYL-COA DEHYDROGENASE"/>
    <property type="match status" value="1"/>
</dbReference>
<comment type="pathway">
    <text evidence="1">Lipid metabolism; butanoate metabolism.</text>
</comment>
<dbReference type="Pfam" id="PF02737">
    <property type="entry name" value="3HCDH_N"/>
    <property type="match status" value="1"/>
</dbReference>
<accession>A0A543IGB2</accession>
<reference evidence="7 8" key="1">
    <citation type="submission" date="2019-06" db="EMBL/GenBank/DDBJ databases">
        <title>Sequencing the genomes of 1000 actinobacteria strains.</title>
        <authorList>
            <person name="Klenk H.-P."/>
        </authorList>
    </citation>
    <scope>NUCLEOTIDE SEQUENCE [LARGE SCALE GENOMIC DNA]</scope>
    <source>
        <strain evidence="7 8">DSM 45043</strain>
    </source>
</reference>
<proteinExistence type="inferred from homology"/>
<evidence type="ECO:0000256" key="4">
    <source>
        <dbReference type="PIRSR" id="PIRSR000105-1"/>
    </source>
</evidence>
<evidence type="ECO:0000256" key="3">
    <source>
        <dbReference type="ARBA" id="ARBA00023002"/>
    </source>
</evidence>
<dbReference type="InterPro" id="IPR013328">
    <property type="entry name" value="6PGD_dom2"/>
</dbReference>
<organism evidence="7 8">
    <name type="scientific">Actinomadura hallensis</name>
    <dbReference type="NCBI Taxonomy" id="337895"/>
    <lineage>
        <taxon>Bacteria</taxon>
        <taxon>Bacillati</taxon>
        <taxon>Actinomycetota</taxon>
        <taxon>Actinomycetes</taxon>
        <taxon>Streptosporangiales</taxon>
        <taxon>Thermomonosporaceae</taxon>
        <taxon>Actinomadura</taxon>
    </lineage>
</organism>
<dbReference type="InterPro" id="IPR006108">
    <property type="entry name" value="3HC_DH_C"/>
</dbReference>
<dbReference type="PANTHER" id="PTHR48075">
    <property type="entry name" value="3-HYDROXYACYL-COA DEHYDROGENASE FAMILY PROTEIN"/>
    <property type="match status" value="1"/>
</dbReference>
<evidence type="ECO:0000313" key="7">
    <source>
        <dbReference type="EMBL" id="TQM69628.1"/>
    </source>
</evidence>
<evidence type="ECO:0000256" key="1">
    <source>
        <dbReference type="ARBA" id="ARBA00005086"/>
    </source>
</evidence>
<feature type="domain" description="3-hydroxyacyl-CoA dehydrogenase C-terminal" evidence="5">
    <location>
        <begin position="194"/>
        <end position="287"/>
    </location>
</feature>
<keyword evidence="3" id="KW-0560">Oxidoreductase</keyword>
<dbReference type="GO" id="GO:0070403">
    <property type="term" value="F:NAD+ binding"/>
    <property type="evidence" value="ECO:0007669"/>
    <property type="project" value="InterPro"/>
</dbReference>
<dbReference type="RefSeq" id="WP_141969904.1">
    <property type="nucleotide sequence ID" value="NZ_VFPO01000001.1"/>
</dbReference>
<dbReference type="InterPro" id="IPR036291">
    <property type="entry name" value="NAD(P)-bd_dom_sf"/>
</dbReference>
<dbReference type="Proteomes" id="UP000316706">
    <property type="component" value="Unassembled WGS sequence"/>
</dbReference>
<dbReference type="SUPFAM" id="SSF48179">
    <property type="entry name" value="6-phosphogluconate dehydrogenase C-terminal domain-like"/>
    <property type="match status" value="1"/>
</dbReference>
<evidence type="ECO:0000256" key="2">
    <source>
        <dbReference type="ARBA" id="ARBA00009463"/>
    </source>
</evidence>
<keyword evidence="8" id="KW-1185">Reference proteome</keyword>
<dbReference type="SUPFAM" id="SSF51735">
    <property type="entry name" value="NAD(P)-binding Rossmann-fold domains"/>
    <property type="match status" value="1"/>
</dbReference>
<comment type="similarity">
    <text evidence="2">Belongs to the 3-hydroxyacyl-CoA dehydrogenase family.</text>
</comment>
<gene>
    <name evidence="7" type="ORF">FHX41_3326</name>
</gene>
<sequence>MTQSIDMAKVAVLGFGTMGAGIAQVIADSGRQVVVLETDQERLAAGRARISAFLDEGIRRGKRTEDDKAALLERISGVTGVAELAEPIGPVDLVIESVSEDAEVKKPLLSEVAGVVGAEVPVVTNTSALSVTDLATAVPNPERVAGLHFFNPVPLMRTVEVVRAFHTDAALVDRLVSFVESLDKDAAVVKDRPGFLINALLIPYLNDVIQAYDDELASAEDIDVALRLGLGYKSGPLELLDMIGLDVHLHATQNAYEATRDPRYAPPPLLQRMVTAGALGNKSGRGFRVGTDEEDR</sequence>
<dbReference type="AlphaFoldDB" id="A0A543IGB2"/>
<dbReference type="InterPro" id="IPR006176">
    <property type="entry name" value="3-OHacyl-CoA_DH_NAD-bd"/>
</dbReference>